<dbReference type="Proteomes" id="UP000076154">
    <property type="component" value="Unassembled WGS sequence"/>
</dbReference>
<evidence type="ECO:0000313" key="2">
    <source>
        <dbReference type="Proteomes" id="UP000076154"/>
    </source>
</evidence>
<dbReference type="AlphaFoldDB" id="A0A369J1Z7"/>
<name>A0A369J1Z7_HYPMA</name>
<keyword evidence="2" id="KW-1185">Reference proteome</keyword>
<sequence length="89" mass="9642">MSTSDLSCAARSPPTSCIEPEPDVVLTSISSSGGSIAWWMVNQMNYPLLGSLAIFLPAEHNLHPRVTPMNTCGRRVSRRARHGLSIHGL</sequence>
<comment type="caution">
    <text evidence="1">The sequence shown here is derived from an EMBL/GenBank/DDBJ whole genome shotgun (WGS) entry which is preliminary data.</text>
</comment>
<proteinExistence type="predicted"/>
<dbReference type="EMBL" id="LUEZ02000136">
    <property type="protein sequence ID" value="RDB16019.1"/>
    <property type="molecule type" value="Genomic_DNA"/>
</dbReference>
<dbReference type="InParanoid" id="A0A369J1Z7"/>
<evidence type="ECO:0000313" key="1">
    <source>
        <dbReference type="EMBL" id="RDB16019.1"/>
    </source>
</evidence>
<accession>A0A369J1Z7</accession>
<organism evidence="1 2">
    <name type="scientific">Hypsizygus marmoreus</name>
    <name type="common">White beech mushroom</name>
    <name type="synonym">Agaricus marmoreus</name>
    <dbReference type="NCBI Taxonomy" id="39966"/>
    <lineage>
        <taxon>Eukaryota</taxon>
        <taxon>Fungi</taxon>
        <taxon>Dikarya</taxon>
        <taxon>Basidiomycota</taxon>
        <taxon>Agaricomycotina</taxon>
        <taxon>Agaricomycetes</taxon>
        <taxon>Agaricomycetidae</taxon>
        <taxon>Agaricales</taxon>
        <taxon>Tricholomatineae</taxon>
        <taxon>Lyophyllaceae</taxon>
        <taxon>Hypsizygus</taxon>
    </lineage>
</organism>
<protein>
    <submittedName>
        <fullName evidence="1">Uncharacterized protein</fullName>
    </submittedName>
</protein>
<gene>
    <name evidence="1" type="ORF">Hypma_003460</name>
</gene>
<reference evidence="1" key="1">
    <citation type="submission" date="2018-04" db="EMBL/GenBank/DDBJ databases">
        <title>Whole genome sequencing of Hypsizygus marmoreus.</title>
        <authorList>
            <person name="Choi I.-G."/>
            <person name="Min B."/>
            <person name="Kim J.-G."/>
            <person name="Kim S."/>
            <person name="Oh Y.-L."/>
            <person name="Kong W.-S."/>
            <person name="Park H."/>
            <person name="Jeong J."/>
            <person name="Song E.-S."/>
        </authorList>
    </citation>
    <scope>NUCLEOTIDE SEQUENCE [LARGE SCALE GENOMIC DNA]</scope>
    <source>
        <strain evidence="1">51987-8</strain>
    </source>
</reference>